<evidence type="ECO:0000259" key="7">
    <source>
        <dbReference type="PROSITE" id="PS50850"/>
    </source>
</evidence>
<feature type="transmembrane region" description="Helical" evidence="6">
    <location>
        <begin position="351"/>
        <end position="373"/>
    </location>
</feature>
<feature type="transmembrane region" description="Helical" evidence="6">
    <location>
        <begin position="31"/>
        <end position="52"/>
    </location>
</feature>
<dbReference type="InterPro" id="IPR036259">
    <property type="entry name" value="MFS_trans_sf"/>
</dbReference>
<dbReference type="Pfam" id="PF07690">
    <property type="entry name" value="MFS_1"/>
    <property type="match status" value="1"/>
</dbReference>
<dbReference type="PANTHER" id="PTHR42718">
    <property type="entry name" value="MAJOR FACILITATOR SUPERFAMILY MULTIDRUG TRANSPORTER MFSC"/>
    <property type="match status" value="1"/>
</dbReference>
<dbReference type="Gene3D" id="1.20.1250.20">
    <property type="entry name" value="MFS general substrate transporter like domains"/>
    <property type="match status" value="1"/>
</dbReference>
<evidence type="ECO:0000256" key="2">
    <source>
        <dbReference type="ARBA" id="ARBA00022448"/>
    </source>
</evidence>
<evidence type="ECO:0000256" key="5">
    <source>
        <dbReference type="ARBA" id="ARBA00023136"/>
    </source>
</evidence>
<accession>A0A9W6CZQ8</accession>
<comment type="subcellular location">
    <subcellularLocation>
        <location evidence="1">Cell membrane</location>
        <topology evidence="1">Multi-pass membrane protein</topology>
    </subcellularLocation>
</comment>
<keyword evidence="4 6" id="KW-1133">Transmembrane helix</keyword>
<dbReference type="InterPro" id="IPR020846">
    <property type="entry name" value="MFS_dom"/>
</dbReference>
<dbReference type="PROSITE" id="PS50850">
    <property type="entry name" value="MFS"/>
    <property type="match status" value="1"/>
</dbReference>
<feature type="transmembrane region" description="Helical" evidence="6">
    <location>
        <begin position="394"/>
        <end position="412"/>
    </location>
</feature>
<feature type="transmembrane region" description="Helical" evidence="6">
    <location>
        <begin position="255"/>
        <end position="277"/>
    </location>
</feature>
<feature type="transmembrane region" description="Helical" evidence="6">
    <location>
        <begin position="120"/>
        <end position="143"/>
    </location>
</feature>
<dbReference type="Gene3D" id="1.20.1720.10">
    <property type="entry name" value="Multidrug resistance protein D"/>
    <property type="match status" value="1"/>
</dbReference>
<keyword evidence="3 6" id="KW-0812">Transmembrane</keyword>
<feature type="domain" description="Major facilitator superfamily (MFS) profile" evidence="7">
    <location>
        <begin position="1"/>
        <end position="452"/>
    </location>
</feature>
<dbReference type="SUPFAM" id="SSF103473">
    <property type="entry name" value="MFS general substrate transporter"/>
    <property type="match status" value="1"/>
</dbReference>
<feature type="transmembrane region" description="Helical" evidence="6">
    <location>
        <begin position="183"/>
        <end position="203"/>
    </location>
</feature>
<feature type="transmembrane region" description="Helical" evidence="6">
    <location>
        <begin position="283"/>
        <end position="308"/>
    </location>
</feature>
<keyword evidence="2" id="KW-0813">Transport</keyword>
<comment type="caution">
    <text evidence="8">The sequence shown here is derived from an EMBL/GenBank/DDBJ whole genome shotgun (WGS) entry which is preliminary data.</text>
</comment>
<dbReference type="AlphaFoldDB" id="A0A9W6CZQ8"/>
<feature type="transmembrane region" description="Helical" evidence="6">
    <location>
        <begin position="320"/>
        <end position="339"/>
    </location>
</feature>
<feature type="transmembrane region" description="Helical" evidence="6">
    <location>
        <begin position="89"/>
        <end position="108"/>
    </location>
</feature>
<feature type="transmembrane region" description="Helical" evidence="6">
    <location>
        <begin position="64"/>
        <end position="83"/>
    </location>
</feature>
<organism evidence="8 9">
    <name type="scientific">Agromyces rhizosphaerae</name>
    <dbReference type="NCBI Taxonomy" id="88374"/>
    <lineage>
        <taxon>Bacteria</taxon>
        <taxon>Bacillati</taxon>
        <taxon>Actinomycetota</taxon>
        <taxon>Actinomycetes</taxon>
        <taxon>Micrococcales</taxon>
        <taxon>Microbacteriaceae</taxon>
        <taxon>Agromyces</taxon>
    </lineage>
</organism>
<evidence type="ECO:0000313" key="9">
    <source>
        <dbReference type="Proteomes" id="UP001144396"/>
    </source>
</evidence>
<sequence>MLLLVEAAGIFEHTMVLGAFPFFSEHFGVDLAAVSWVLTTFVLVGAASAIVAGRLGDMYGRKRVLIVLLAISLVGSLLTIAFGTFEALLAGRALQGTSAGIIPLLIGITREALPKERVPVTVALLTATATITAGIGILVAGIFVDAGLWLGMFVTAAALCGVCILLTIVVIPRSRSTKSGSRIDWLGAVLFAPAIGAVLLGLTALRGTGFGSPSVWLPIGLGLVVLAAWVAWELRVTDPLVNLRLIATPSMRRMMGVILIAGVAPLSAITILGPVVILSPAEFSVGVGLTATTYGIVSLASSAVTFALTPLAGILARRRGAAASMVVGLSMFLLVYVALALPMGHGSAPVAIAIMMVGTVANAFVISSIYNLIVEVVPAEATSEYTGVGQVARNTSIAVGTAVTATILSLSTEPGTSVPTEASWTWMSIYVIAVTVAALALSVSILVRRRRSGVVPADADSPESVEAPAVG</sequence>
<keyword evidence="5 6" id="KW-0472">Membrane</keyword>
<dbReference type="EMBL" id="BSDP01000001">
    <property type="protein sequence ID" value="GLI28595.1"/>
    <property type="molecule type" value="Genomic_DNA"/>
</dbReference>
<feature type="transmembrane region" description="Helical" evidence="6">
    <location>
        <begin position="149"/>
        <end position="171"/>
    </location>
</feature>
<dbReference type="PANTHER" id="PTHR42718:SF9">
    <property type="entry name" value="MAJOR FACILITATOR SUPERFAMILY MULTIDRUG TRANSPORTER MFSC"/>
    <property type="match status" value="1"/>
</dbReference>
<name>A0A9W6CZQ8_9MICO</name>
<keyword evidence="9" id="KW-1185">Reference proteome</keyword>
<protein>
    <submittedName>
        <fullName evidence="8">MFS transporter</fullName>
    </submittedName>
</protein>
<feature type="transmembrane region" description="Helical" evidence="6">
    <location>
        <begin position="215"/>
        <end position="234"/>
    </location>
</feature>
<gene>
    <name evidence="8" type="ORF">ARHIZOSPH14_28370</name>
</gene>
<evidence type="ECO:0000256" key="4">
    <source>
        <dbReference type="ARBA" id="ARBA00022989"/>
    </source>
</evidence>
<evidence type="ECO:0000256" key="3">
    <source>
        <dbReference type="ARBA" id="ARBA00022692"/>
    </source>
</evidence>
<evidence type="ECO:0000256" key="1">
    <source>
        <dbReference type="ARBA" id="ARBA00004651"/>
    </source>
</evidence>
<dbReference type="GO" id="GO:0005886">
    <property type="term" value="C:plasma membrane"/>
    <property type="evidence" value="ECO:0007669"/>
    <property type="project" value="UniProtKB-SubCell"/>
</dbReference>
<dbReference type="InterPro" id="IPR011701">
    <property type="entry name" value="MFS"/>
</dbReference>
<evidence type="ECO:0000256" key="6">
    <source>
        <dbReference type="SAM" id="Phobius"/>
    </source>
</evidence>
<feature type="transmembrane region" description="Helical" evidence="6">
    <location>
        <begin position="424"/>
        <end position="447"/>
    </location>
</feature>
<reference evidence="8" key="1">
    <citation type="submission" date="2022-12" db="EMBL/GenBank/DDBJ databases">
        <title>Reference genome sequencing for broad-spectrum identification of bacterial and archaeal isolates by mass spectrometry.</title>
        <authorList>
            <person name="Sekiguchi Y."/>
            <person name="Tourlousse D.M."/>
        </authorList>
    </citation>
    <scope>NUCLEOTIDE SEQUENCE</scope>
    <source>
        <strain evidence="8">14</strain>
    </source>
</reference>
<proteinExistence type="predicted"/>
<evidence type="ECO:0000313" key="8">
    <source>
        <dbReference type="EMBL" id="GLI28595.1"/>
    </source>
</evidence>
<dbReference type="GO" id="GO:0022857">
    <property type="term" value="F:transmembrane transporter activity"/>
    <property type="evidence" value="ECO:0007669"/>
    <property type="project" value="InterPro"/>
</dbReference>
<dbReference type="Proteomes" id="UP001144396">
    <property type="component" value="Unassembled WGS sequence"/>
</dbReference>